<name>A0AAE0K3X8_9PEZI</name>
<dbReference type="AlphaFoldDB" id="A0AAE0K3X8"/>
<sequence>MSKVPMTKTPMGSPAHGSVVDRAGDNGPDTDPDRHLDSPGKRLESFHSPAALTAQRTVNGLTVPPARGGRGGKAQEPGQRREARAAGAAVLQRQHQHHGPRGHYKGAYTRWNNPSYYKGFGCSI</sequence>
<keyword evidence="3" id="KW-1185">Reference proteome</keyword>
<reference evidence="2" key="1">
    <citation type="journal article" date="2023" name="Mol. Phylogenet. Evol.">
        <title>Genome-scale phylogeny and comparative genomics of the fungal order Sordariales.</title>
        <authorList>
            <person name="Hensen N."/>
            <person name="Bonometti L."/>
            <person name="Westerberg I."/>
            <person name="Brannstrom I.O."/>
            <person name="Guillou S."/>
            <person name="Cros-Aarteil S."/>
            <person name="Calhoun S."/>
            <person name="Haridas S."/>
            <person name="Kuo A."/>
            <person name="Mondo S."/>
            <person name="Pangilinan J."/>
            <person name="Riley R."/>
            <person name="LaButti K."/>
            <person name="Andreopoulos B."/>
            <person name="Lipzen A."/>
            <person name="Chen C."/>
            <person name="Yan M."/>
            <person name="Daum C."/>
            <person name="Ng V."/>
            <person name="Clum A."/>
            <person name="Steindorff A."/>
            <person name="Ohm R.A."/>
            <person name="Martin F."/>
            <person name="Silar P."/>
            <person name="Natvig D.O."/>
            <person name="Lalanne C."/>
            <person name="Gautier V."/>
            <person name="Ament-Velasquez S.L."/>
            <person name="Kruys A."/>
            <person name="Hutchinson M.I."/>
            <person name="Powell A.J."/>
            <person name="Barry K."/>
            <person name="Miller A.N."/>
            <person name="Grigoriev I.V."/>
            <person name="Debuchy R."/>
            <person name="Gladieux P."/>
            <person name="Hiltunen Thoren M."/>
            <person name="Johannesson H."/>
        </authorList>
    </citation>
    <scope>NUCLEOTIDE SEQUENCE</scope>
    <source>
        <strain evidence="2">CBS 958.72</strain>
    </source>
</reference>
<dbReference type="EMBL" id="JAULSN010000006">
    <property type="protein sequence ID" value="KAK3369624.1"/>
    <property type="molecule type" value="Genomic_DNA"/>
</dbReference>
<accession>A0AAE0K3X8</accession>
<organism evidence="2 3">
    <name type="scientific">Lasiosphaeria ovina</name>
    <dbReference type="NCBI Taxonomy" id="92902"/>
    <lineage>
        <taxon>Eukaryota</taxon>
        <taxon>Fungi</taxon>
        <taxon>Dikarya</taxon>
        <taxon>Ascomycota</taxon>
        <taxon>Pezizomycotina</taxon>
        <taxon>Sordariomycetes</taxon>
        <taxon>Sordariomycetidae</taxon>
        <taxon>Sordariales</taxon>
        <taxon>Lasiosphaeriaceae</taxon>
        <taxon>Lasiosphaeria</taxon>
    </lineage>
</organism>
<evidence type="ECO:0000313" key="3">
    <source>
        <dbReference type="Proteomes" id="UP001287356"/>
    </source>
</evidence>
<protein>
    <submittedName>
        <fullName evidence="2">Uncharacterized protein</fullName>
    </submittedName>
</protein>
<proteinExistence type="predicted"/>
<gene>
    <name evidence="2" type="ORF">B0T24DRAFT_681623</name>
</gene>
<reference evidence="2" key="2">
    <citation type="submission" date="2023-06" db="EMBL/GenBank/DDBJ databases">
        <authorList>
            <consortium name="Lawrence Berkeley National Laboratory"/>
            <person name="Haridas S."/>
            <person name="Hensen N."/>
            <person name="Bonometti L."/>
            <person name="Westerberg I."/>
            <person name="Brannstrom I.O."/>
            <person name="Guillou S."/>
            <person name="Cros-Aarteil S."/>
            <person name="Calhoun S."/>
            <person name="Kuo A."/>
            <person name="Mondo S."/>
            <person name="Pangilinan J."/>
            <person name="Riley R."/>
            <person name="Labutti K."/>
            <person name="Andreopoulos B."/>
            <person name="Lipzen A."/>
            <person name="Chen C."/>
            <person name="Yanf M."/>
            <person name="Daum C."/>
            <person name="Ng V."/>
            <person name="Clum A."/>
            <person name="Steindorff A."/>
            <person name="Ohm R."/>
            <person name="Martin F."/>
            <person name="Silar P."/>
            <person name="Natvig D."/>
            <person name="Lalanne C."/>
            <person name="Gautier V."/>
            <person name="Ament-Velasquez S.L."/>
            <person name="Kruys A."/>
            <person name="Hutchinson M.I."/>
            <person name="Powell A.J."/>
            <person name="Barry K."/>
            <person name="Miller A.N."/>
            <person name="Grigoriev I.V."/>
            <person name="Debuchy R."/>
            <person name="Gladieux P."/>
            <person name="Thoren M.H."/>
            <person name="Johannesson H."/>
        </authorList>
    </citation>
    <scope>NUCLEOTIDE SEQUENCE</scope>
    <source>
        <strain evidence="2">CBS 958.72</strain>
    </source>
</reference>
<evidence type="ECO:0000313" key="2">
    <source>
        <dbReference type="EMBL" id="KAK3369624.1"/>
    </source>
</evidence>
<comment type="caution">
    <text evidence="2">The sequence shown here is derived from an EMBL/GenBank/DDBJ whole genome shotgun (WGS) entry which is preliminary data.</text>
</comment>
<evidence type="ECO:0000256" key="1">
    <source>
        <dbReference type="SAM" id="MobiDB-lite"/>
    </source>
</evidence>
<feature type="compositionally biased region" description="Basic residues" evidence="1">
    <location>
        <begin position="94"/>
        <end position="104"/>
    </location>
</feature>
<feature type="region of interest" description="Disordered" evidence="1">
    <location>
        <begin position="1"/>
        <end position="110"/>
    </location>
</feature>
<dbReference type="Proteomes" id="UP001287356">
    <property type="component" value="Unassembled WGS sequence"/>
</dbReference>
<feature type="compositionally biased region" description="Basic and acidic residues" evidence="1">
    <location>
        <begin position="31"/>
        <end position="45"/>
    </location>
</feature>